<evidence type="ECO:0000259" key="3">
    <source>
        <dbReference type="Pfam" id="PF01464"/>
    </source>
</evidence>
<dbReference type="SUPFAM" id="SSF53955">
    <property type="entry name" value="Lysozyme-like"/>
    <property type="match status" value="1"/>
</dbReference>
<evidence type="ECO:0000313" key="4">
    <source>
        <dbReference type="EMBL" id="SEF94670.1"/>
    </source>
</evidence>
<dbReference type="EMBL" id="FNVQ01000001">
    <property type="protein sequence ID" value="SEF94670.1"/>
    <property type="molecule type" value="Genomic_DNA"/>
</dbReference>
<keyword evidence="2" id="KW-0732">Signal</keyword>
<evidence type="ECO:0000313" key="5">
    <source>
        <dbReference type="Proteomes" id="UP000236745"/>
    </source>
</evidence>
<protein>
    <submittedName>
        <fullName evidence="4">Transglycosylase SLT domain-containing protein</fullName>
    </submittedName>
</protein>
<evidence type="ECO:0000256" key="1">
    <source>
        <dbReference type="ARBA" id="ARBA00007734"/>
    </source>
</evidence>
<dbReference type="PROSITE" id="PS00922">
    <property type="entry name" value="TRANSGLYCOSYLASE"/>
    <property type="match status" value="1"/>
</dbReference>
<sequence>MKKSLPTLTLAALIGFSLLSTTVEAEGIRRIVHPDGRVEYTNMSPKEASKRLSGGHRNETIYKYRRPDGILAFTDERPLHIREYDVLRFDCYACAPGSTIDWHTTPLNREAFSNAVATASKTFGVDASLVRAVIHAESAFNPKALSHKGAMGLMQLMPGTAKDLGVEDALNEQENISGGVRYLAALLERYKGDTTLATAAYNAGPGAVAKYNGVPPYAETKAYVERVGILQKRYAQVQ</sequence>
<feature type="signal peptide" evidence="2">
    <location>
        <begin position="1"/>
        <end position="25"/>
    </location>
</feature>
<dbReference type="Gene3D" id="1.10.530.10">
    <property type="match status" value="1"/>
</dbReference>
<dbReference type="OrthoDB" id="92254at2"/>
<dbReference type="InterPro" id="IPR008258">
    <property type="entry name" value="Transglycosylase_SLT_dom_1"/>
</dbReference>
<feature type="chain" id="PRO_5009287900" evidence="2">
    <location>
        <begin position="26"/>
        <end position="238"/>
    </location>
</feature>
<accession>A0A1H5W5G8</accession>
<dbReference type="InterPro" id="IPR000189">
    <property type="entry name" value="Transglyc_AS"/>
</dbReference>
<dbReference type="PANTHER" id="PTHR37423">
    <property type="entry name" value="SOLUBLE LYTIC MUREIN TRANSGLYCOSYLASE-RELATED"/>
    <property type="match status" value="1"/>
</dbReference>
<dbReference type="AlphaFoldDB" id="A0A1H5W5G8"/>
<name>A0A1H5W5G8_9GAMM</name>
<dbReference type="Proteomes" id="UP000236745">
    <property type="component" value="Unassembled WGS sequence"/>
</dbReference>
<dbReference type="Pfam" id="PF01464">
    <property type="entry name" value="SLT"/>
    <property type="match status" value="1"/>
</dbReference>
<dbReference type="CDD" id="cd00254">
    <property type="entry name" value="LT-like"/>
    <property type="match status" value="1"/>
</dbReference>
<keyword evidence="5" id="KW-1185">Reference proteome</keyword>
<dbReference type="GO" id="GO:0000270">
    <property type="term" value="P:peptidoglycan metabolic process"/>
    <property type="evidence" value="ECO:0007669"/>
    <property type="project" value="InterPro"/>
</dbReference>
<organism evidence="4 5">
    <name type="scientific">Marinobacterium lutimaris</name>
    <dbReference type="NCBI Taxonomy" id="568106"/>
    <lineage>
        <taxon>Bacteria</taxon>
        <taxon>Pseudomonadati</taxon>
        <taxon>Pseudomonadota</taxon>
        <taxon>Gammaproteobacteria</taxon>
        <taxon>Oceanospirillales</taxon>
        <taxon>Oceanospirillaceae</taxon>
        <taxon>Marinobacterium</taxon>
    </lineage>
</organism>
<evidence type="ECO:0000256" key="2">
    <source>
        <dbReference type="SAM" id="SignalP"/>
    </source>
</evidence>
<gene>
    <name evidence="4" type="ORF">SAMN05444390_101944</name>
</gene>
<dbReference type="GO" id="GO:0016020">
    <property type="term" value="C:membrane"/>
    <property type="evidence" value="ECO:0007669"/>
    <property type="project" value="InterPro"/>
</dbReference>
<dbReference type="PANTHER" id="PTHR37423:SF2">
    <property type="entry name" value="MEMBRANE-BOUND LYTIC MUREIN TRANSGLYCOSYLASE C"/>
    <property type="match status" value="1"/>
</dbReference>
<dbReference type="GO" id="GO:0008933">
    <property type="term" value="F:peptidoglycan lytic transglycosylase activity"/>
    <property type="evidence" value="ECO:0007669"/>
    <property type="project" value="InterPro"/>
</dbReference>
<proteinExistence type="inferred from homology"/>
<dbReference type="RefSeq" id="WP_104001891.1">
    <property type="nucleotide sequence ID" value="NZ_FNVQ01000001.1"/>
</dbReference>
<comment type="similarity">
    <text evidence="1">Belongs to the transglycosylase Slt family.</text>
</comment>
<reference evidence="4 5" key="1">
    <citation type="submission" date="2016-10" db="EMBL/GenBank/DDBJ databases">
        <authorList>
            <person name="de Groot N.N."/>
        </authorList>
    </citation>
    <scope>NUCLEOTIDE SEQUENCE [LARGE SCALE GENOMIC DNA]</scope>
    <source>
        <strain evidence="4 5">DSM 22012</strain>
    </source>
</reference>
<feature type="domain" description="Transglycosylase SLT" evidence="3">
    <location>
        <begin position="117"/>
        <end position="215"/>
    </location>
</feature>
<dbReference type="InterPro" id="IPR023346">
    <property type="entry name" value="Lysozyme-like_dom_sf"/>
</dbReference>